<dbReference type="Proteomes" id="UP000231407">
    <property type="component" value="Unassembled WGS sequence"/>
</dbReference>
<feature type="non-terminal residue" evidence="2">
    <location>
        <position position="216"/>
    </location>
</feature>
<evidence type="ECO:0000256" key="1">
    <source>
        <dbReference type="SAM" id="Phobius"/>
    </source>
</evidence>
<protein>
    <submittedName>
        <fullName evidence="2">Uncharacterized protein</fullName>
    </submittedName>
</protein>
<accession>A0A2M7ASK9</accession>
<feature type="transmembrane region" description="Helical" evidence="1">
    <location>
        <begin position="146"/>
        <end position="165"/>
    </location>
</feature>
<dbReference type="AlphaFoldDB" id="A0A2M7ASK9"/>
<feature type="transmembrane region" description="Helical" evidence="1">
    <location>
        <begin position="48"/>
        <end position="68"/>
    </location>
</feature>
<keyword evidence="1" id="KW-0812">Transmembrane</keyword>
<organism evidence="2 3">
    <name type="scientific">Candidatus Shapirobacteria bacterium CG06_land_8_20_14_3_00_40_12</name>
    <dbReference type="NCBI Taxonomy" id="1974881"/>
    <lineage>
        <taxon>Bacteria</taxon>
        <taxon>Candidatus Shapironibacteriota</taxon>
    </lineage>
</organism>
<feature type="transmembrane region" description="Helical" evidence="1">
    <location>
        <begin position="15"/>
        <end position="36"/>
    </location>
</feature>
<keyword evidence="1" id="KW-0472">Membrane</keyword>
<evidence type="ECO:0000313" key="2">
    <source>
        <dbReference type="EMBL" id="PIU73604.1"/>
    </source>
</evidence>
<proteinExistence type="predicted"/>
<feature type="transmembrane region" description="Helical" evidence="1">
    <location>
        <begin position="107"/>
        <end position="125"/>
    </location>
</feature>
<comment type="caution">
    <text evidence="2">The sequence shown here is derived from an EMBL/GenBank/DDBJ whole genome shotgun (WGS) entry which is preliminary data.</text>
</comment>
<name>A0A2M7ASK9_9BACT</name>
<sequence>MTARFHLQKSAPNNILIFMISGIVSVLVTRLFLHLTNNFQLSFGSMHIAHVLWGGLLMFLALILIFLFPPSFILKHCAVIGGLGWGVFIDEIGKYITRDNNYWYQPAIIYIYISFVLLYLLYRFLQTRFPPRPPKFNLLLSLTHKAARFKPIFVALFFYSLYYAIDKLIDLFSISIIHPAFHMVYLKIIIDLLSSLLIILGWFFYLSRRRLAGLRL</sequence>
<reference evidence="3" key="1">
    <citation type="submission" date="2017-09" db="EMBL/GenBank/DDBJ databases">
        <title>Depth-based differentiation of microbial function through sediment-hosted aquifers and enrichment of novel symbionts in the deep terrestrial subsurface.</title>
        <authorList>
            <person name="Probst A.J."/>
            <person name="Ladd B."/>
            <person name="Jarett J.K."/>
            <person name="Geller-Mcgrath D.E."/>
            <person name="Sieber C.M.K."/>
            <person name="Emerson J.B."/>
            <person name="Anantharaman K."/>
            <person name="Thomas B.C."/>
            <person name="Malmstrom R."/>
            <person name="Stieglmeier M."/>
            <person name="Klingl A."/>
            <person name="Woyke T."/>
            <person name="Ryan C.M."/>
            <person name="Banfield J.F."/>
        </authorList>
    </citation>
    <scope>NUCLEOTIDE SEQUENCE [LARGE SCALE GENOMIC DNA]</scope>
</reference>
<keyword evidence="1" id="KW-1133">Transmembrane helix</keyword>
<dbReference type="EMBL" id="PEWA01000016">
    <property type="protein sequence ID" value="PIU73604.1"/>
    <property type="molecule type" value="Genomic_DNA"/>
</dbReference>
<gene>
    <name evidence="2" type="ORF">COS78_01270</name>
</gene>
<feature type="transmembrane region" description="Helical" evidence="1">
    <location>
        <begin position="185"/>
        <end position="206"/>
    </location>
</feature>
<evidence type="ECO:0000313" key="3">
    <source>
        <dbReference type="Proteomes" id="UP000231407"/>
    </source>
</evidence>